<evidence type="ECO:0000313" key="12">
    <source>
        <dbReference type="Proteomes" id="UP000007486"/>
    </source>
</evidence>
<keyword evidence="8" id="KW-1133">Transmembrane helix</keyword>
<keyword evidence="7" id="KW-0482">Metalloprotease</keyword>
<dbReference type="Pfam" id="PF19425">
    <property type="entry name" value="Csd3_N2"/>
    <property type="match status" value="1"/>
</dbReference>
<feature type="domain" description="M23ase beta-sheet core" evidence="9">
    <location>
        <begin position="285"/>
        <end position="382"/>
    </location>
</feature>
<dbReference type="GO" id="GO:0004222">
    <property type="term" value="F:metalloendopeptidase activity"/>
    <property type="evidence" value="ECO:0007669"/>
    <property type="project" value="TreeGrafter"/>
</dbReference>
<dbReference type="Gene3D" id="3.10.450.350">
    <property type="match status" value="1"/>
</dbReference>
<dbReference type="Pfam" id="PF01551">
    <property type="entry name" value="Peptidase_M23"/>
    <property type="match status" value="1"/>
</dbReference>
<dbReference type="GO" id="GO:0006508">
    <property type="term" value="P:proteolysis"/>
    <property type="evidence" value="ECO:0007669"/>
    <property type="project" value="UniProtKB-KW"/>
</dbReference>
<feature type="transmembrane region" description="Helical" evidence="8">
    <location>
        <begin position="7"/>
        <end position="27"/>
    </location>
</feature>
<sequence>MKKRRGYIIAGIVVAVFSGIVGVRQYMNYLAQPLDEVEVTDSAEVDNIVRKYGIPVSDYQIQYGIVEPGQNLSVILRKHGLSLADVHRLTESAKGVFDVRKIREGQAYAVFSTEDSIPQKAYFVYEESPKSYIVFDLREDYRVTRGENPVTWERKTVGGKVESSLWVAMQQSGTNPQLALDLSNIFGWSIDFFGLQKEDEFRVWYEQETVEGKELQNFHVLAASFAYGDSTYYAIPFVQDGEELYYNADGNSLEGEFLKAPLDYYRISSRFSNSRFHPVLRRYRAHHGVDYAAPKGTPVYAIGKGKVIAKAYQAGGAGNYLKIRHNSRYTTTYMHLSGFAKGIKVGSEVKQKEIVGYVGSTGLSTGPHLDFRVYDNGTPVNPLTIKSQPKKPISDANRPQFAIVRDSLLRVLRGIEVKADTSRHVQ</sequence>
<evidence type="ECO:0000259" key="9">
    <source>
        <dbReference type="Pfam" id="PF01551"/>
    </source>
</evidence>
<protein>
    <submittedName>
        <fullName evidence="11">Peptidase M23</fullName>
    </submittedName>
</protein>
<evidence type="ECO:0000256" key="8">
    <source>
        <dbReference type="SAM" id="Phobius"/>
    </source>
</evidence>
<name>F0R116_PHOSB</name>
<comment type="subcellular location">
    <subcellularLocation>
        <location evidence="2">Cell envelope</location>
    </subcellularLocation>
</comment>
<dbReference type="RefSeq" id="WP_013616726.1">
    <property type="nucleotide sequence ID" value="NC_015164.1"/>
</dbReference>
<dbReference type="PANTHER" id="PTHR21666">
    <property type="entry name" value="PEPTIDASE-RELATED"/>
    <property type="match status" value="1"/>
</dbReference>
<evidence type="ECO:0000256" key="3">
    <source>
        <dbReference type="ARBA" id="ARBA00022670"/>
    </source>
</evidence>
<dbReference type="OrthoDB" id="9810477at2"/>
<evidence type="ECO:0000256" key="1">
    <source>
        <dbReference type="ARBA" id="ARBA00001947"/>
    </source>
</evidence>
<evidence type="ECO:0000256" key="2">
    <source>
        <dbReference type="ARBA" id="ARBA00004196"/>
    </source>
</evidence>
<dbReference type="eggNOG" id="COG0739">
    <property type="taxonomic scope" value="Bacteria"/>
</dbReference>
<dbReference type="CDD" id="cd12797">
    <property type="entry name" value="M23_peptidase"/>
    <property type="match status" value="1"/>
</dbReference>
<evidence type="ECO:0000313" key="11">
    <source>
        <dbReference type="EMBL" id="ADY35271.1"/>
    </source>
</evidence>
<dbReference type="Gene3D" id="2.70.70.10">
    <property type="entry name" value="Glucose Permease (Domain IIA)"/>
    <property type="match status" value="1"/>
</dbReference>
<evidence type="ECO:0000256" key="7">
    <source>
        <dbReference type="ARBA" id="ARBA00023049"/>
    </source>
</evidence>
<dbReference type="STRING" id="667015.Bacsa_0677"/>
<evidence type="ECO:0000256" key="5">
    <source>
        <dbReference type="ARBA" id="ARBA00022801"/>
    </source>
</evidence>
<accession>F0R116</accession>
<dbReference type="InterPro" id="IPR016047">
    <property type="entry name" value="M23ase_b-sheet_dom"/>
</dbReference>
<dbReference type="PANTHER" id="PTHR21666:SF288">
    <property type="entry name" value="CELL DIVISION PROTEIN YTFB"/>
    <property type="match status" value="1"/>
</dbReference>
<dbReference type="InterPro" id="IPR011055">
    <property type="entry name" value="Dup_hybrid_motif"/>
</dbReference>
<proteinExistence type="predicted"/>
<dbReference type="KEGG" id="bsa:Bacsa_0677"/>
<dbReference type="EMBL" id="CP002530">
    <property type="protein sequence ID" value="ADY35271.1"/>
    <property type="molecule type" value="Genomic_DNA"/>
</dbReference>
<evidence type="ECO:0000259" key="10">
    <source>
        <dbReference type="Pfam" id="PF19425"/>
    </source>
</evidence>
<dbReference type="GO" id="GO:0030313">
    <property type="term" value="C:cell envelope"/>
    <property type="evidence" value="ECO:0007669"/>
    <property type="project" value="UniProtKB-SubCell"/>
</dbReference>
<keyword evidence="8" id="KW-0812">Transmembrane</keyword>
<evidence type="ECO:0000256" key="6">
    <source>
        <dbReference type="ARBA" id="ARBA00022833"/>
    </source>
</evidence>
<dbReference type="Proteomes" id="UP000007486">
    <property type="component" value="Chromosome"/>
</dbReference>
<keyword evidence="12" id="KW-1185">Reference proteome</keyword>
<dbReference type="InterPro" id="IPR045834">
    <property type="entry name" value="Csd3_N2"/>
</dbReference>
<keyword evidence="6" id="KW-0862">Zinc</keyword>
<dbReference type="InterPro" id="IPR050570">
    <property type="entry name" value="Cell_wall_metabolism_enzyme"/>
</dbReference>
<keyword evidence="4" id="KW-0479">Metal-binding</keyword>
<dbReference type="AlphaFoldDB" id="F0R116"/>
<feature type="domain" description="Csd3-like second N-terminal" evidence="10">
    <location>
        <begin position="151"/>
        <end position="272"/>
    </location>
</feature>
<organism evidence="11 12">
    <name type="scientific">Phocaeicola salanitronis (strain DSM 18170 / JCM 13657 / CCUG 60908 / BL78)</name>
    <name type="common">Bacteroides salanitronis</name>
    <dbReference type="NCBI Taxonomy" id="667015"/>
    <lineage>
        <taxon>Bacteria</taxon>
        <taxon>Pseudomonadati</taxon>
        <taxon>Bacteroidota</taxon>
        <taxon>Bacteroidia</taxon>
        <taxon>Bacteroidales</taxon>
        <taxon>Bacteroidaceae</taxon>
        <taxon>Phocaeicola</taxon>
    </lineage>
</organism>
<evidence type="ECO:0000256" key="4">
    <source>
        <dbReference type="ARBA" id="ARBA00022723"/>
    </source>
</evidence>
<keyword evidence="5" id="KW-0378">Hydrolase</keyword>
<dbReference type="SUPFAM" id="SSF51261">
    <property type="entry name" value="Duplicated hybrid motif"/>
    <property type="match status" value="1"/>
</dbReference>
<reference evidence="11 12" key="1">
    <citation type="journal article" date="2011" name="Stand. Genomic Sci.">
        <title>Complete genome sequence of Bacteroides salanitronis type strain (BL78).</title>
        <authorList>
            <person name="Gronow S."/>
            <person name="Held B."/>
            <person name="Lucas S."/>
            <person name="Lapidus A."/>
            <person name="Del Rio T.G."/>
            <person name="Nolan M."/>
            <person name="Tice H."/>
            <person name="Deshpande S."/>
            <person name="Cheng J.F."/>
            <person name="Pitluck S."/>
            <person name="Liolios K."/>
            <person name="Pagani I."/>
            <person name="Ivanova N."/>
            <person name="Mavromatis K."/>
            <person name="Pati A."/>
            <person name="Tapia R."/>
            <person name="Han C."/>
            <person name="Goodwin L."/>
            <person name="Chen A."/>
            <person name="Palaniappan K."/>
            <person name="Land M."/>
            <person name="Hauser L."/>
            <person name="Chang Y.J."/>
            <person name="Jeffries C.D."/>
            <person name="Brambilla E.M."/>
            <person name="Rohde M."/>
            <person name="Goker M."/>
            <person name="Detter J.C."/>
            <person name="Woyke T."/>
            <person name="Bristow J."/>
            <person name="Markowitz V."/>
            <person name="Hugenholtz P."/>
            <person name="Kyrpides N.C."/>
            <person name="Klenk H.P."/>
            <person name="Eisen J.A."/>
        </authorList>
    </citation>
    <scope>NUCLEOTIDE SEQUENCE [LARGE SCALE GENOMIC DNA]</scope>
    <source>
        <strain evidence="11 12">DSM 18170</strain>
    </source>
</reference>
<keyword evidence="3" id="KW-0645">Protease</keyword>
<dbReference type="GO" id="GO:0046872">
    <property type="term" value="F:metal ion binding"/>
    <property type="evidence" value="ECO:0007669"/>
    <property type="project" value="UniProtKB-KW"/>
</dbReference>
<dbReference type="HOGENOM" id="CLU_026846_4_3_10"/>
<keyword evidence="8" id="KW-0472">Membrane</keyword>
<gene>
    <name evidence="11" type="ordered locus">Bacsa_0677</name>
</gene>
<comment type="cofactor">
    <cofactor evidence="1">
        <name>Zn(2+)</name>
        <dbReference type="ChEBI" id="CHEBI:29105"/>
    </cofactor>
</comment>